<geneLocation type="plasmid" evidence="2">
    <name>pD610-HI2</name>
</geneLocation>
<keyword evidence="1" id="KW-0812">Transmembrane</keyword>
<evidence type="ECO:0000313" key="2">
    <source>
        <dbReference type="EMBL" id="AVX34971.1"/>
    </source>
</evidence>
<evidence type="ECO:0000256" key="1">
    <source>
        <dbReference type="SAM" id="Phobius"/>
    </source>
</evidence>
<protein>
    <submittedName>
        <fullName evidence="2">Uncharacterized protein</fullName>
    </submittedName>
</protein>
<dbReference type="AlphaFoldDB" id="A0A2R4NFQ4"/>
<organism evidence="2">
    <name type="scientific">Klebsiella pneumoniae</name>
    <dbReference type="NCBI Taxonomy" id="573"/>
    <lineage>
        <taxon>Bacteria</taxon>
        <taxon>Pseudomonadati</taxon>
        <taxon>Pseudomonadota</taxon>
        <taxon>Gammaproteobacteria</taxon>
        <taxon>Enterobacterales</taxon>
        <taxon>Enterobacteriaceae</taxon>
        <taxon>Klebsiella/Raoultella group</taxon>
        <taxon>Klebsiella</taxon>
        <taxon>Klebsiella pneumoniae complex</taxon>
    </lineage>
</organism>
<accession>A0A2R4NFQ4</accession>
<feature type="transmembrane region" description="Helical" evidence="1">
    <location>
        <begin position="6"/>
        <end position="26"/>
    </location>
</feature>
<keyword evidence="1" id="KW-0472">Membrane</keyword>
<dbReference type="EMBL" id="MG288680">
    <property type="protein sequence ID" value="AVX34971.1"/>
    <property type="molecule type" value="Genomic_DNA"/>
</dbReference>
<keyword evidence="2" id="KW-0614">Plasmid</keyword>
<name>A0A2R4NFQ4_KLEPN</name>
<sequence>MTSFGSALLAFVLTPGLCSIIAVLFGKSTFKKAKTKI</sequence>
<proteinExistence type="predicted"/>
<keyword evidence="1" id="KW-1133">Transmembrane helix</keyword>
<reference evidence="2" key="1">
    <citation type="submission" date="2017-10" db="EMBL/GenBank/DDBJ databases">
        <title>Complete sequence of pD610-HI2.</title>
        <authorList>
            <person name="Jiang X."/>
            <person name="Feng J."/>
            <person name="Zeng L."/>
            <person name="Zhang D."/>
            <person name="Zhan Z."/>
            <person name="Zhao Y."/>
            <person name="Luo W."/>
            <person name="Zhou D."/>
        </authorList>
    </citation>
    <scope>NUCLEOTIDE SEQUENCE</scope>
    <source>
        <strain evidence="2">D610</strain>
        <plasmid evidence="2">pD610-HI2</plasmid>
    </source>
</reference>